<dbReference type="PANTHER" id="PTHR36966">
    <property type="entry name" value="REP-ASSOCIATED TYROSINE TRANSPOSASE"/>
    <property type="match status" value="1"/>
</dbReference>
<dbReference type="Gene3D" id="3.30.70.1290">
    <property type="entry name" value="Transposase IS200-like"/>
    <property type="match status" value="1"/>
</dbReference>
<feature type="domain" description="Transposase IS200-like" evidence="1">
    <location>
        <begin position="9"/>
        <end position="154"/>
    </location>
</feature>
<evidence type="ECO:0000259" key="1">
    <source>
        <dbReference type="SMART" id="SM01321"/>
    </source>
</evidence>
<dbReference type="GO" id="GO:0004803">
    <property type="term" value="F:transposase activity"/>
    <property type="evidence" value="ECO:0007669"/>
    <property type="project" value="InterPro"/>
</dbReference>
<name>A0A3A8B7M9_9RHOB</name>
<dbReference type="InterPro" id="IPR036515">
    <property type="entry name" value="Transposase_17_sf"/>
</dbReference>
<dbReference type="SUPFAM" id="SSF143422">
    <property type="entry name" value="Transposase IS200-like"/>
    <property type="match status" value="1"/>
</dbReference>
<dbReference type="AlphaFoldDB" id="A0A3A8B7M9"/>
<dbReference type="SMART" id="SM01321">
    <property type="entry name" value="Y1_Tnp"/>
    <property type="match status" value="1"/>
</dbReference>
<dbReference type="GO" id="GO:0006313">
    <property type="term" value="P:DNA transposition"/>
    <property type="evidence" value="ECO:0007669"/>
    <property type="project" value="InterPro"/>
</dbReference>
<dbReference type="NCBIfam" id="NF047646">
    <property type="entry name" value="REP_Tyr_transpos"/>
    <property type="match status" value="1"/>
</dbReference>
<proteinExistence type="predicted"/>
<dbReference type="Proteomes" id="UP000281128">
    <property type="component" value="Unassembled WGS sequence"/>
</dbReference>
<dbReference type="GO" id="GO:0043565">
    <property type="term" value="F:sequence-specific DNA binding"/>
    <property type="evidence" value="ECO:0007669"/>
    <property type="project" value="TreeGrafter"/>
</dbReference>
<gene>
    <name evidence="2" type="ORF">D6850_15495</name>
</gene>
<protein>
    <submittedName>
        <fullName evidence="2">Transposase</fullName>
    </submittedName>
</protein>
<keyword evidence="3" id="KW-1185">Reference proteome</keyword>
<accession>A0A3A8B7M9</accession>
<dbReference type="EMBL" id="RAPE01000005">
    <property type="protein sequence ID" value="RKF12909.1"/>
    <property type="molecule type" value="Genomic_DNA"/>
</dbReference>
<comment type="caution">
    <text evidence="2">The sequence shown here is derived from an EMBL/GenBank/DDBJ whole genome shotgun (WGS) entry which is preliminary data.</text>
</comment>
<dbReference type="RefSeq" id="WP_121168523.1">
    <property type="nucleotide sequence ID" value="NZ_RAPE01000005.1"/>
</dbReference>
<dbReference type="PANTHER" id="PTHR36966:SF1">
    <property type="entry name" value="REP-ASSOCIATED TYROSINE TRANSPOSASE"/>
    <property type="match status" value="1"/>
</dbReference>
<dbReference type="InterPro" id="IPR052715">
    <property type="entry name" value="RAYT_transposase"/>
</dbReference>
<reference evidence="2 3" key="1">
    <citation type="submission" date="2018-09" db="EMBL/GenBank/DDBJ databases">
        <title>Roseovarius spongiae sp. nov., isolated from a marine sponge.</title>
        <authorList>
            <person name="Zhuang L."/>
            <person name="Luo L."/>
        </authorList>
    </citation>
    <scope>NUCLEOTIDE SEQUENCE [LARGE SCALE GENOMIC DNA]</scope>
    <source>
        <strain evidence="2 3">HN-E21</strain>
    </source>
</reference>
<evidence type="ECO:0000313" key="3">
    <source>
        <dbReference type="Proteomes" id="UP000281128"/>
    </source>
</evidence>
<dbReference type="OrthoDB" id="9794403at2"/>
<evidence type="ECO:0000313" key="2">
    <source>
        <dbReference type="EMBL" id="RKF12909.1"/>
    </source>
</evidence>
<dbReference type="InterPro" id="IPR002686">
    <property type="entry name" value="Transposase_17"/>
</dbReference>
<sequence length="181" mass="20987">MSAYFRPRMPGACIFFTVCLAARGDRLLVDEIDRLRSAVGLTRRARPFHVDAWVVLPDHMHAVWTLPEGDADYSVRWGAIKARFTRSLRDDCRAGFHPENAKRTGHAVGWNPTLRKSASKARKGDAGIWQRRFWEHHVRSAAEYEALVTYCWQNPVKHGFVAQPEDWPYSSMHREMRLRRA</sequence>
<organism evidence="2 3">
    <name type="scientific">Roseovarius spongiae</name>
    <dbReference type="NCBI Taxonomy" id="2320272"/>
    <lineage>
        <taxon>Bacteria</taxon>
        <taxon>Pseudomonadati</taxon>
        <taxon>Pseudomonadota</taxon>
        <taxon>Alphaproteobacteria</taxon>
        <taxon>Rhodobacterales</taxon>
        <taxon>Roseobacteraceae</taxon>
        <taxon>Roseovarius</taxon>
    </lineage>
</organism>